<dbReference type="CDD" id="cd00432">
    <property type="entry name" value="Ribosomal_L18_L5e"/>
    <property type="match status" value="1"/>
</dbReference>
<keyword evidence="4 7" id="KW-0689">Ribosomal protein</keyword>
<dbReference type="PANTHER" id="PTHR12899:SF3">
    <property type="entry name" value="LARGE RIBOSOMAL SUBUNIT PROTEIN UL18M"/>
    <property type="match status" value="1"/>
</dbReference>
<dbReference type="PATRIC" id="fig|1618727.3.peg.296"/>
<dbReference type="EMBL" id="LBQW01000018">
    <property type="protein sequence ID" value="KKP85424.1"/>
    <property type="molecule type" value="Genomic_DNA"/>
</dbReference>
<dbReference type="GO" id="GO:0006412">
    <property type="term" value="P:translation"/>
    <property type="evidence" value="ECO:0007669"/>
    <property type="project" value="UniProtKB-UniRule"/>
</dbReference>
<comment type="similarity">
    <text evidence="1 7">Belongs to the universal ribosomal protein uL18 family.</text>
</comment>
<dbReference type="HAMAP" id="MF_01337_B">
    <property type="entry name" value="Ribosomal_uL18_B"/>
    <property type="match status" value="1"/>
</dbReference>
<keyword evidence="2 7" id="KW-0699">rRNA-binding</keyword>
<keyword evidence="5 7" id="KW-0687">Ribonucleoprotein</keyword>
<dbReference type="GO" id="GO:0022625">
    <property type="term" value="C:cytosolic large ribosomal subunit"/>
    <property type="evidence" value="ECO:0007669"/>
    <property type="project" value="TreeGrafter"/>
</dbReference>
<dbReference type="AlphaFoldDB" id="A0A0G0CUD2"/>
<evidence type="ECO:0000256" key="6">
    <source>
        <dbReference type="ARBA" id="ARBA00035197"/>
    </source>
</evidence>
<dbReference type="Gene3D" id="3.30.420.100">
    <property type="match status" value="1"/>
</dbReference>
<comment type="subunit">
    <text evidence="7">Part of the 50S ribosomal subunit; part of the 5S rRNA/L5/L18/L25 subcomplex. Contacts the 5S and 23S rRNAs.</text>
</comment>
<evidence type="ECO:0000256" key="7">
    <source>
        <dbReference type="HAMAP-Rule" id="MF_01337"/>
    </source>
</evidence>
<name>A0A0G0CUD2_9BACT</name>
<evidence type="ECO:0000256" key="1">
    <source>
        <dbReference type="ARBA" id="ARBA00007116"/>
    </source>
</evidence>
<keyword evidence="3 7" id="KW-0694">RNA-binding</keyword>
<sequence>MNKTLNQLRERRKKRTRMKMFGTIEQPRLSIFRSNYYTYCQLIDDEKNLVLTGESTKNITVKDIKGAKKTKLAEILGELIAKKAIEKGIKKVVFDRGMYKYHGRVKAIAEGAKKGGLKL</sequence>
<dbReference type="FunFam" id="3.30.420.100:FF:000001">
    <property type="entry name" value="50S ribosomal protein L18"/>
    <property type="match status" value="1"/>
</dbReference>
<protein>
    <recommendedName>
        <fullName evidence="6 7">Large ribosomal subunit protein uL18</fullName>
    </recommendedName>
</protein>
<dbReference type="GO" id="GO:0003735">
    <property type="term" value="F:structural constituent of ribosome"/>
    <property type="evidence" value="ECO:0007669"/>
    <property type="project" value="InterPro"/>
</dbReference>
<dbReference type="InterPro" id="IPR057268">
    <property type="entry name" value="Ribosomal_L18"/>
</dbReference>
<dbReference type="InterPro" id="IPR004389">
    <property type="entry name" value="Ribosomal_uL18_bac-type"/>
</dbReference>
<organism evidence="8 9">
    <name type="scientific">Candidatus Nomurabacteria bacterium GW2011_GWA1_35_8</name>
    <dbReference type="NCBI Taxonomy" id="1618727"/>
    <lineage>
        <taxon>Bacteria</taxon>
        <taxon>Candidatus Nomuraibacteriota</taxon>
    </lineage>
</organism>
<evidence type="ECO:0000256" key="4">
    <source>
        <dbReference type="ARBA" id="ARBA00022980"/>
    </source>
</evidence>
<proteinExistence type="inferred from homology"/>
<reference evidence="8 9" key="1">
    <citation type="journal article" date="2015" name="Nature">
        <title>rRNA introns, odd ribosomes, and small enigmatic genomes across a large radiation of phyla.</title>
        <authorList>
            <person name="Brown C.T."/>
            <person name="Hug L.A."/>
            <person name="Thomas B.C."/>
            <person name="Sharon I."/>
            <person name="Castelle C.J."/>
            <person name="Singh A."/>
            <person name="Wilkins M.J."/>
            <person name="Williams K.H."/>
            <person name="Banfield J.F."/>
        </authorList>
    </citation>
    <scope>NUCLEOTIDE SEQUENCE [LARGE SCALE GENOMIC DNA]</scope>
</reference>
<evidence type="ECO:0000313" key="9">
    <source>
        <dbReference type="Proteomes" id="UP000186383"/>
    </source>
</evidence>
<evidence type="ECO:0000313" key="8">
    <source>
        <dbReference type="EMBL" id="KKP85424.1"/>
    </source>
</evidence>
<comment type="caution">
    <text evidence="8">The sequence shown here is derived from an EMBL/GenBank/DDBJ whole genome shotgun (WGS) entry which is preliminary data.</text>
</comment>
<dbReference type="Pfam" id="PF00861">
    <property type="entry name" value="Ribosomal_L18p"/>
    <property type="match status" value="1"/>
</dbReference>
<dbReference type="NCBIfam" id="TIGR00060">
    <property type="entry name" value="L18_bact"/>
    <property type="match status" value="1"/>
</dbReference>
<evidence type="ECO:0000256" key="2">
    <source>
        <dbReference type="ARBA" id="ARBA00022730"/>
    </source>
</evidence>
<comment type="function">
    <text evidence="7">This is one of the proteins that bind and probably mediate the attachment of the 5S RNA into the large ribosomal subunit, where it forms part of the central protuberance.</text>
</comment>
<evidence type="ECO:0000256" key="5">
    <source>
        <dbReference type="ARBA" id="ARBA00023274"/>
    </source>
</evidence>
<evidence type="ECO:0000256" key="3">
    <source>
        <dbReference type="ARBA" id="ARBA00022884"/>
    </source>
</evidence>
<gene>
    <name evidence="7" type="primary">rplR</name>
    <name evidence="8" type="ORF">UR88_C0018G0005</name>
</gene>
<accession>A0A0G0CUD2</accession>
<dbReference type="GO" id="GO:0008097">
    <property type="term" value="F:5S rRNA binding"/>
    <property type="evidence" value="ECO:0007669"/>
    <property type="project" value="TreeGrafter"/>
</dbReference>
<dbReference type="PANTHER" id="PTHR12899">
    <property type="entry name" value="39S RIBOSOMAL PROTEIN L18, MITOCHONDRIAL"/>
    <property type="match status" value="1"/>
</dbReference>
<dbReference type="Proteomes" id="UP000186383">
    <property type="component" value="Unassembled WGS sequence"/>
</dbReference>
<dbReference type="InterPro" id="IPR005484">
    <property type="entry name" value="Ribosomal_uL18_bac/plant/anim"/>
</dbReference>
<dbReference type="SUPFAM" id="SSF53137">
    <property type="entry name" value="Translational machinery components"/>
    <property type="match status" value="1"/>
</dbReference>